<dbReference type="PANTHER" id="PTHR43649:SF33">
    <property type="entry name" value="POLYGALACTURONAN_RHAMNOGALACTURONAN-BINDING PROTEIN YTCQ"/>
    <property type="match status" value="1"/>
</dbReference>
<evidence type="ECO:0000313" key="11">
    <source>
        <dbReference type="Proteomes" id="UP000095463"/>
    </source>
</evidence>
<evidence type="ECO:0000256" key="6">
    <source>
        <dbReference type="ARBA" id="ARBA00023136"/>
    </source>
</evidence>
<keyword evidence="4 9" id="KW-0732">Signal</keyword>
<dbReference type="InterPro" id="IPR050490">
    <property type="entry name" value="Bact_solute-bd_prot1"/>
</dbReference>
<evidence type="ECO:0000256" key="9">
    <source>
        <dbReference type="SAM" id="SignalP"/>
    </source>
</evidence>
<dbReference type="GO" id="GO:0042597">
    <property type="term" value="C:periplasmic space"/>
    <property type="evidence" value="ECO:0007669"/>
    <property type="project" value="UniProtKB-SubCell"/>
</dbReference>
<evidence type="ECO:0000256" key="3">
    <source>
        <dbReference type="ARBA" id="ARBA00022475"/>
    </source>
</evidence>
<evidence type="ECO:0000313" key="10">
    <source>
        <dbReference type="EMBL" id="OEO31874.1"/>
    </source>
</evidence>
<dbReference type="Gene3D" id="3.40.190.10">
    <property type="entry name" value="Periplasmic binding protein-like II"/>
    <property type="match status" value="2"/>
</dbReference>
<keyword evidence="5" id="KW-0574">Periplasm</keyword>
<comment type="subcellular location">
    <subcellularLocation>
        <location evidence="1">Periplasm</location>
    </subcellularLocation>
</comment>
<keyword evidence="11" id="KW-1185">Reference proteome</keyword>
<evidence type="ECO:0000256" key="1">
    <source>
        <dbReference type="ARBA" id="ARBA00004418"/>
    </source>
</evidence>
<dbReference type="Pfam" id="PF01547">
    <property type="entry name" value="SBP_bac_1"/>
    <property type="match status" value="1"/>
</dbReference>
<evidence type="ECO:0000256" key="7">
    <source>
        <dbReference type="ARBA" id="ARBA00023139"/>
    </source>
</evidence>
<evidence type="ECO:0000256" key="4">
    <source>
        <dbReference type="ARBA" id="ARBA00022729"/>
    </source>
</evidence>
<accession>A0A1E5XTL5</accession>
<comment type="similarity">
    <text evidence="2">Belongs to the bacterial solute-binding protein 1 family.</text>
</comment>
<dbReference type="PANTHER" id="PTHR43649">
    <property type="entry name" value="ARABINOSE-BINDING PROTEIN-RELATED"/>
    <property type="match status" value="1"/>
</dbReference>
<dbReference type="Proteomes" id="UP000095463">
    <property type="component" value="Unassembled WGS sequence"/>
</dbReference>
<gene>
    <name evidence="10" type="ORF">VW23_014210</name>
</gene>
<protein>
    <submittedName>
        <fullName evidence="10">ABC transporter substrate-binding protein</fullName>
    </submittedName>
</protein>
<evidence type="ECO:0000256" key="5">
    <source>
        <dbReference type="ARBA" id="ARBA00022764"/>
    </source>
</evidence>
<reference evidence="10 11" key="1">
    <citation type="journal article" date="2015" name="Genome Announc.">
        <title>Genome Assemblies of Three Soil-Associated Devosia species: D. insulae, D. limi, and D. soli.</title>
        <authorList>
            <person name="Hassan Y.I."/>
            <person name="Lepp D."/>
            <person name="Zhou T."/>
        </authorList>
    </citation>
    <scope>NUCLEOTIDE SEQUENCE [LARGE SCALE GENOMIC DNA]</scope>
    <source>
        <strain evidence="10 11">DS-56</strain>
    </source>
</reference>
<dbReference type="AlphaFoldDB" id="A0A1E5XTL5"/>
<comment type="caution">
    <text evidence="10">The sequence shown here is derived from an EMBL/GenBank/DDBJ whole genome shotgun (WGS) entry which is preliminary data.</text>
</comment>
<name>A0A1E5XTL5_9HYPH</name>
<feature type="non-terminal residue" evidence="10">
    <location>
        <position position="436"/>
    </location>
</feature>
<dbReference type="InterPro" id="IPR006059">
    <property type="entry name" value="SBP"/>
</dbReference>
<keyword evidence="8" id="KW-0449">Lipoprotein</keyword>
<feature type="chain" id="PRO_5009190513" evidence="9">
    <location>
        <begin position="22"/>
        <end position="436"/>
    </location>
</feature>
<keyword evidence="6" id="KW-0472">Membrane</keyword>
<proteinExistence type="inferred from homology"/>
<dbReference type="SUPFAM" id="SSF53850">
    <property type="entry name" value="Periplasmic binding protein-like II"/>
    <property type="match status" value="1"/>
</dbReference>
<sequence length="436" mass="46634">MASAVALAAAGLLAVPTFAQAQTLTVWATDQLADPLVAEVWNKLKADFEAANPGVTVEYMPPTGTISNGAVQAAIQSNAGPDVLLTNSGIGRVTTVVNAKLIAPLTAHYSDMDWKDKIFPWLYEILGSQFGGEIYEVPDGIDAIGLWYHKDLFAENGWAIGGSWADFEALLQKIKDKGLEPLAVGPRNNANGGHLMGNFLQAAAGSAVMGEVVTAKKSWTDAEPLLGAQRVADFAKKGYVSAQMAGLDLEAATRLWTNKRAAIFFGGPWFINNARKNEYPIDNMGFATIPSDLAGESKPTGGIGWSWMIPVSSKQPELAAKWIDYILSDEVMRFRAEHKTGTQISPRAMPELKPAVPVMAEVFAAAANGVGFNPSVYMPGAALDTYFQVIQCLIGCQVSAEECLTQIQAKIPAPSLLLIRHCPCPIQFSAAVVSHL</sequence>
<keyword evidence="7" id="KW-0564">Palmitate</keyword>
<organism evidence="10 11">
    <name type="scientific">Devosia insulae DS-56</name>
    <dbReference type="NCBI Taxonomy" id="1116389"/>
    <lineage>
        <taxon>Bacteria</taxon>
        <taxon>Pseudomonadati</taxon>
        <taxon>Pseudomonadota</taxon>
        <taxon>Alphaproteobacteria</taxon>
        <taxon>Hyphomicrobiales</taxon>
        <taxon>Devosiaceae</taxon>
        <taxon>Devosia</taxon>
    </lineage>
</organism>
<evidence type="ECO:0000256" key="2">
    <source>
        <dbReference type="ARBA" id="ARBA00008520"/>
    </source>
</evidence>
<evidence type="ECO:0000256" key="8">
    <source>
        <dbReference type="ARBA" id="ARBA00023288"/>
    </source>
</evidence>
<dbReference type="EMBL" id="LAJE02000117">
    <property type="protein sequence ID" value="OEO31874.1"/>
    <property type="molecule type" value="Genomic_DNA"/>
</dbReference>
<keyword evidence="3" id="KW-1003">Cell membrane</keyword>
<feature type="signal peptide" evidence="9">
    <location>
        <begin position="1"/>
        <end position="21"/>
    </location>
</feature>